<evidence type="ECO:0000256" key="2">
    <source>
        <dbReference type="SAM" id="MobiDB-lite"/>
    </source>
</evidence>
<feature type="compositionally biased region" description="Polar residues" evidence="2">
    <location>
        <begin position="321"/>
        <end position="330"/>
    </location>
</feature>
<feature type="compositionally biased region" description="Basic and acidic residues" evidence="2">
    <location>
        <begin position="331"/>
        <end position="343"/>
    </location>
</feature>
<evidence type="ECO:0000313" key="3">
    <source>
        <dbReference type="EMBL" id="CAF9937887.1"/>
    </source>
</evidence>
<feature type="compositionally biased region" description="Low complexity" evidence="2">
    <location>
        <begin position="668"/>
        <end position="679"/>
    </location>
</feature>
<keyword evidence="1" id="KW-0539">Nucleus</keyword>
<name>A0A8H3G6U0_9LECA</name>
<dbReference type="OrthoDB" id="5422841at2759"/>
<organism evidence="3 4">
    <name type="scientific">Heterodermia speciosa</name>
    <dbReference type="NCBI Taxonomy" id="116794"/>
    <lineage>
        <taxon>Eukaryota</taxon>
        <taxon>Fungi</taxon>
        <taxon>Dikarya</taxon>
        <taxon>Ascomycota</taxon>
        <taxon>Pezizomycotina</taxon>
        <taxon>Lecanoromycetes</taxon>
        <taxon>OSLEUM clade</taxon>
        <taxon>Lecanoromycetidae</taxon>
        <taxon>Caliciales</taxon>
        <taxon>Physciaceae</taxon>
        <taxon>Heterodermia</taxon>
    </lineage>
</organism>
<dbReference type="CDD" id="cd00067">
    <property type="entry name" value="GAL4"/>
    <property type="match status" value="1"/>
</dbReference>
<evidence type="ECO:0000256" key="1">
    <source>
        <dbReference type="ARBA" id="ARBA00023242"/>
    </source>
</evidence>
<feature type="compositionally biased region" description="Pro residues" evidence="2">
    <location>
        <begin position="560"/>
        <end position="571"/>
    </location>
</feature>
<protein>
    <recommendedName>
        <fullName evidence="5">Zn(2)-C6 fungal-type domain-containing protein</fullName>
    </recommendedName>
</protein>
<feature type="region of interest" description="Disordered" evidence="2">
    <location>
        <begin position="1"/>
        <end position="35"/>
    </location>
</feature>
<feature type="region of interest" description="Disordered" evidence="2">
    <location>
        <begin position="597"/>
        <end position="689"/>
    </location>
</feature>
<feature type="compositionally biased region" description="Acidic residues" evidence="2">
    <location>
        <begin position="489"/>
        <end position="500"/>
    </location>
</feature>
<accession>A0A8H3G6U0</accession>
<feature type="compositionally biased region" description="Polar residues" evidence="2">
    <location>
        <begin position="256"/>
        <end position="280"/>
    </location>
</feature>
<feature type="region of interest" description="Disordered" evidence="2">
    <location>
        <begin position="450"/>
        <end position="511"/>
    </location>
</feature>
<dbReference type="InterPro" id="IPR001138">
    <property type="entry name" value="Zn2Cys6_DnaBD"/>
</dbReference>
<feature type="region of interest" description="Disordered" evidence="2">
    <location>
        <begin position="221"/>
        <end position="280"/>
    </location>
</feature>
<feature type="compositionally biased region" description="Basic and acidic residues" evidence="2">
    <location>
        <begin position="311"/>
        <end position="320"/>
    </location>
</feature>
<proteinExistence type="predicted"/>
<feature type="compositionally biased region" description="Basic and acidic residues" evidence="2">
    <location>
        <begin position="474"/>
        <end position="488"/>
    </location>
</feature>
<feature type="compositionally biased region" description="Polar residues" evidence="2">
    <location>
        <begin position="602"/>
        <end position="621"/>
    </location>
</feature>
<feature type="compositionally biased region" description="Basic and acidic residues" evidence="2">
    <location>
        <begin position="650"/>
        <end position="663"/>
    </location>
</feature>
<evidence type="ECO:0000313" key="4">
    <source>
        <dbReference type="Proteomes" id="UP000664521"/>
    </source>
</evidence>
<feature type="compositionally biased region" description="Polar residues" evidence="2">
    <location>
        <begin position="463"/>
        <end position="473"/>
    </location>
</feature>
<keyword evidence="4" id="KW-1185">Reference proteome</keyword>
<reference evidence="3" key="1">
    <citation type="submission" date="2021-03" db="EMBL/GenBank/DDBJ databases">
        <authorList>
            <person name="Tagirdzhanova G."/>
        </authorList>
    </citation>
    <scope>NUCLEOTIDE SEQUENCE</scope>
</reference>
<sequence length="689" mass="74932">MEDMDRAVATNGNAAGKRKRSSSADAPPASIKVPKTHSSHLHINYLTRQYPDPLPLISADDNLPALISVIQDYDGVIQRHESMAGNLGARPLGPILIKRFERLFEGPPKVLRSHGKEGTTVGWLDVVDFAKNKPEQFNLEKTRDGVRVCQFYTKQSRVEITEEDYELIASGIPDKLIPAQPILEDEEKELGTLEILSKNIEHIVQLADQVSARARQLNHRLKHRQKAINSRREAEASASGPFSPRSHTSKVADMGRSTNGDARTSMSPSSGFTAVNSKHNDQANGNAPLYGASAAIRAELLSKFFTNSERAADQDYDPSRRTSNFSTPRPKTSDAKMKSKPGAETDCVSAAVNSASPNPVAIPNTPSSLLPYVKPSAADRFDDSGPYKAEMVSRMELLQRGDRVQPPCDRCRRLHMDCLKNLTACLGCTKKHAKCSWKDVIDEELQNYVPPEPLHSEVDDVVSQRSGSLTTTDAQKKRDSVEGVRDEELLGEDESDESSDAEGSHSNSRYPPIQVHVASSLQNANGQSVERFDSQELEGVEPEVQQDIAKLRARDTSGIPSPPGAPVPAPASLPDLPATRIEAPPDIEMEDEKPLIAGLSPPQASYGNTEYGNPNRVNGNGENAFHNLADVSPDVFTPPPPPASVGDHQPSFEKSHKREKEIENPGIAAPQAMMPSMASVSIGSSVGTD</sequence>
<feature type="region of interest" description="Disordered" evidence="2">
    <location>
        <begin position="524"/>
        <end position="579"/>
    </location>
</feature>
<gene>
    <name evidence="3" type="ORF">HETSPECPRED_000694</name>
</gene>
<dbReference type="EMBL" id="CAJPDS010000106">
    <property type="protein sequence ID" value="CAF9937887.1"/>
    <property type="molecule type" value="Genomic_DNA"/>
</dbReference>
<evidence type="ECO:0008006" key="5">
    <source>
        <dbReference type="Google" id="ProtNLM"/>
    </source>
</evidence>
<feature type="region of interest" description="Disordered" evidence="2">
    <location>
        <begin position="311"/>
        <end position="344"/>
    </location>
</feature>
<dbReference type="AlphaFoldDB" id="A0A8H3G6U0"/>
<dbReference type="GO" id="GO:0008270">
    <property type="term" value="F:zinc ion binding"/>
    <property type="evidence" value="ECO:0007669"/>
    <property type="project" value="InterPro"/>
</dbReference>
<comment type="caution">
    <text evidence="3">The sequence shown here is derived from an EMBL/GenBank/DDBJ whole genome shotgun (WGS) entry which is preliminary data.</text>
</comment>
<dbReference type="GO" id="GO:0000981">
    <property type="term" value="F:DNA-binding transcription factor activity, RNA polymerase II-specific"/>
    <property type="evidence" value="ECO:0007669"/>
    <property type="project" value="InterPro"/>
</dbReference>
<dbReference type="Proteomes" id="UP000664521">
    <property type="component" value="Unassembled WGS sequence"/>
</dbReference>